<dbReference type="Proteomes" id="UP001314169">
    <property type="component" value="Chromosome 4"/>
</dbReference>
<dbReference type="SMART" id="SM00427">
    <property type="entry name" value="H2B"/>
    <property type="match status" value="1"/>
</dbReference>
<protein>
    <recommendedName>
        <fullName evidence="3">Core Histone H2A/H2B/H3 domain-containing protein</fullName>
    </recommendedName>
</protein>
<keyword evidence="5" id="KW-1185">Reference proteome</keyword>
<evidence type="ECO:0000259" key="3">
    <source>
        <dbReference type="Pfam" id="PF00125"/>
    </source>
</evidence>
<dbReference type="EMBL" id="OY882861">
    <property type="protein sequence ID" value="CAK6444303.1"/>
    <property type="molecule type" value="Genomic_DNA"/>
</dbReference>
<feature type="region of interest" description="Disordered" evidence="2">
    <location>
        <begin position="1"/>
        <end position="29"/>
    </location>
</feature>
<evidence type="ECO:0000256" key="1">
    <source>
        <dbReference type="ARBA" id="ARBA00006846"/>
    </source>
</evidence>
<evidence type="ECO:0000313" key="4">
    <source>
        <dbReference type="EMBL" id="CAK6444303.1"/>
    </source>
</evidence>
<organism evidence="4 5">
    <name type="scientific">Pipistrellus nathusii</name>
    <name type="common">Nathusius' pipistrelle</name>
    <dbReference type="NCBI Taxonomy" id="59473"/>
    <lineage>
        <taxon>Eukaryota</taxon>
        <taxon>Metazoa</taxon>
        <taxon>Chordata</taxon>
        <taxon>Craniata</taxon>
        <taxon>Vertebrata</taxon>
        <taxon>Euteleostomi</taxon>
        <taxon>Mammalia</taxon>
        <taxon>Eutheria</taxon>
        <taxon>Laurasiatheria</taxon>
        <taxon>Chiroptera</taxon>
        <taxon>Yangochiroptera</taxon>
        <taxon>Vespertilionidae</taxon>
        <taxon>Pipistrellus</taxon>
    </lineage>
</organism>
<evidence type="ECO:0000313" key="5">
    <source>
        <dbReference type="Proteomes" id="UP001314169"/>
    </source>
</evidence>
<dbReference type="PANTHER" id="PTHR23428">
    <property type="entry name" value="HISTONE H2B"/>
    <property type="match status" value="1"/>
</dbReference>
<feature type="domain" description="Core Histone H2A/H2B/H3" evidence="3">
    <location>
        <begin position="32"/>
        <end position="96"/>
    </location>
</feature>
<proteinExistence type="inferred from homology"/>
<reference evidence="4" key="1">
    <citation type="submission" date="2023-12" db="EMBL/GenBank/DDBJ databases">
        <authorList>
            <person name="Brown T."/>
        </authorList>
    </citation>
    <scope>NUCLEOTIDE SEQUENCE</scope>
</reference>
<accession>A0ABP0A1E9</accession>
<comment type="similarity">
    <text evidence="1">Belongs to the histone H2B family.</text>
</comment>
<dbReference type="SUPFAM" id="SSF47113">
    <property type="entry name" value="Histone-fold"/>
    <property type="match status" value="1"/>
</dbReference>
<dbReference type="InterPro" id="IPR007125">
    <property type="entry name" value="H2A/H2B/H3"/>
</dbReference>
<dbReference type="CDD" id="cd22910">
    <property type="entry name" value="HFD_H2B"/>
    <property type="match status" value="1"/>
</dbReference>
<sequence length="127" mass="14800">MARSTTKKTKRSRGHRNPSSRKKSRPCTDFNRNYSLYIRRVLKEVDPQRSISTGTLNIMNSMINSIFERISTQAYNLMSYRNRCTLTHGDIQKAMYMLFPGKRAKYAVTFGSEAVQRYVHSKNHFPA</sequence>
<name>A0ABP0A1E9_PIPNA</name>
<dbReference type="Pfam" id="PF00125">
    <property type="entry name" value="Histone"/>
    <property type="match status" value="1"/>
</dbReference>
<dbReference type="InterPro" id="IPR009072">
    <property type="entry name" value="Histone-fold"/>
</dbReference>
<dbReference type="PRINTS" id="PR00621">
    <property type="entry name" value="HISTONEH2B"/>
</dbReference>
<evidence type="ECO:0000256" key="2">
    <source>
        <dbReference type="SAM" id="MobiDB-lite"/>
    </source>
</evidence>
<feature type="compositionally biased region" description="Basic residues" evidence="2">
    <location>
        <begin position="1"/>
        <end position="25"/>
    </location>
</feature>
<dbReference type="InterPro" id="IPR000558">
    <property type="entry name" value="Histone_H2B"/>
</dbReference>
<dbReference type="Gene3D" id="1.10.20.10">
    <property type="entry name" value="Histone, subunit A"/>
    <property type="match status" value="1"/>
</dbReference>
<gene>
    <name evidence="4" type="ORF">MPIPNATIZW_LOCUS12609</name>
</gene>